<dbReference type="EMBL" id="CAJNOQ010003649">
    <property type="protein sequence ID" value="CAF1022869.1"/>
    <property type="molecule type" value="Genomic_DNA"/>
</dbReference>
<protein>
    <submittedName>
        <fullName evidence="1">Uncharacterized protein</fullName>
    </submittedName>
</protein>
<comment type="caution">
    <text evidence="1">The sequence shown here is derived from an EMBL/GenBank/DDBJ whole genome shotgun (WGS) entry which is preliminary data.</text>
</comment>
<evidence type="ECO:0000313" key="1">
    <source>
        <dbReference type="EMBL" id="CAF1022869.1"/>
    </source>
</evidence>
<reference evidence="1" key="1">
    <citation type="submission" date="2021-02" db="EMBL/GenBank/DDBJ databases">
        <authorList>
            <person name="Nowell W R."/>
        </authorList>
    </citation>
    <scope>NUCLEOTIDE SEQUENCE</scope>
</reference>
<accession>A0A814IG30</accession>
<name>A0A814IG30_9BILA</name>
<evidence type="ECO:0000313" key="2">
    <source>
        <dbReference type="EMBL" id="CAF3794234.1"/>
    </source>
</evidence>
<dbReference type="Proteomes" id="UP000681722">
    <property type="component" value="Unassembled WGS sequence"/>
</dbReference>
<evidence type="ECO:0000313" key="3">
    <source>
        <dbReference type="Proteomes" id="UP000663829"/>
    </source>
</evidence>
<dbReference type="AlphaFoldDB" id="A0A814IG30"/>
<sequence>MSNDALKSFCSSYMECIEEISIKNGRHIKNYKNDQLYNDIMKNKDIFQLAINPQLASAAIYNQYEGELQEKRIDLYEKAIEKMVDRLITPFINFPTNYLSKEFGLNTVMVWSIMQELAEYLHSKTEGLTEDILRDIIRKCLVDFQKQLSKSTEMNIEILISMLVDIFKIQAGLLNEFGHNSFRFILRTFQEYLAAKSIIYFCGVERMKDEIYENIKNKIAIPNWRVPLSMTFGISNKSARYSELFNNIITSLLKDEQTLSNAQYSTSLIPYVIIDSLNDMFFLSTDTEYDLIRRLGERLLSDYKNISGFSRLKEHQQLTESYFSKLEKGYNNLIADWFIEKIDDNKNIAPSANIIYHLKWYKPTFHEIFLKNLHNDSIVWNWPIDWILRFYSSTVEDESVLKQLILKNEIKNKSDIIKYITEKNTDWLSLIVTLYGGYKNYNIQNSISQYFKIVQLLGLSDNQRAPFLYYYREVWGRDDPAHSMAVDIVSQLILWRTSRTIQCYVFE</sequence>
<keyword evidence="3" id="KW-1185">Reference proteome</keyword>
<dbReference type="Proteomes" id="UP000663829">
    <property type="component" value="Unassembled WGS sequence"/>
</dbReference>
<dbReference type="OrthoDB" id="10118702at2759"/>
<dbReference type="EMBL" id="CAJOBC010003649">
    <property type="protein sequence ID" value="CAF3794234.1"/>
    <property type="molecule type" value="Genomic_DNA"/>
</dbReference>
<organism evidence="1 3">
    <name type="scientific">Didymodactylos carnosus</name>
    <dbReference type="NCBI Taxonomy" id="1234261"/>
    <lineage>
        <taxon>Eukaryota</taxon>
        <taxon>Metazoa</taxon>
        <taxon>Spiralia</taxon>
        <taxon>Gnathifera</taxon>
        <taxon>Rotifera</taxon>
        <taxon>Eurotatoria</taxon>
        <taxon>Bdelloidea</taxon>
        <taxon>Philodinida</taxon>
        <taxon>Philodinidae</taxon>
        <taxon>Didymodactylos</taxon>
    </lineage>
</organism>
<proteinExistence type="predicted"/>
<gene>
    <name evidence="1" type="ORF">GPM918_LOCUS14875</name>
    <name evidence="2" type="ORF">SRO942_LOCUS14875</name>
</gene>